<dbReference type="GO" id="GO:0006298">
    <property type="term" value="P:mismatch repair"/>
    <property type="evidence" value="ECO:0007669"/>
    <property type="project" value="TreeGrafter"/>
</dbReference>
<comment type="caution">
    <text evidence="9">The sequence shown here is derived from an EMBL/GenBank/DDBJ whole genome shotgun (WGS) entry which is preliminary data.</text>
</comment>
<keyword evidence="4 8" id="KW-0808">Transferase</keyword>
<dbReference type="OrthoDB" id="9805629at2"/>
<dbReference type="InterPro" id="IPR012327">
    <property type="entry name" value="MeTrfase_D12"/>
</dbReference>
<feature type="binding site" evidence="7">
    <location>
        <position position="7"/>
    </location>
    <ligand>
        <name>S-adenosyl-L-methionine</name>
        <dbReference type="ChEBI" id="CHEBI:59789"/>
    </ligand>
</feature>
<dbReference type="InterPro" id="IPR002052">
    <property type="entry name" value="DNA_methylase_N6_adenine_CS"/>
</dbReference>
<comment type="similarity">
    <text evidence="1 8">Belongs to the N(4)/N(6)-methyltransferase family.</text>
</comment>
<dbReference type="PANTHER" id="PTHR30481">
    <property type="entry name" value="DNA ADENINE METHYLASE"/>
    <property type="match status" value="1"/>
</dbReference>
<evidence type="ECO:0000256" key="8">
    <source>
        <dbReference type="RuleBase" id="RU361257"/>
    </source>
</evidence>
<dbReference type="PANTHER" id="PTHR30481:SF3">
    <property type="entry name" value="DNA ADENINE METHYLASE"/>
    <property type="match status" value="1"/>
</dbReference>
<evidence type="ECO:0000313" key="9">
    <source>
        <dbReference type="EMBL" id="TWA92234.1"/>
    </source>
</evidence>
<dbReference type="InterPro" id="IPR029063">
    <property type="entry name" value="SAM-dependent_MTases_sf"/>
</dbReference>
<gene>
    <name evidence="9" type="ORF">FBZ96_11127</name>
</gene>
<dbReference type="Proteomes" id="UP000319949">
    <property type="component" value="Unassembled WGS sequence"/>
</dbReference>
<dbReference type="SUPFAM" id="SSF53335">
    <property type="entry name" value="S-adenosyl-L-methionine-dependent methyltransferases"/>
    <property type="match status" value="1"/>
</dbReference>
<dbReference type="EMBL" id="VITK01000011">
    <property type="protein sequence ID" value="TWA92234.1"/>
    <property type="molecule type" value="Genomic_DNA"/>
</dbReference>
<dbReference type="Gene3D" id="3.40.50.150">
    <property type="entry name" value="Vaccinia Virus protein VP39"/>
    <property type="match status" value="1"/>
</dbReference>
<feature type="binding site" evidence="7">
    <location>
        <position position="11"/>
    </location>
    <ligand>
        <name>S-adenosyl-L-methionine</name>
        <dbReference type="ChEBI" id="CHEBI:59789"/>
    </ligand>
</feature>
<dbReference type="GO" id="GO:1904047">
    <property type="term" value="F:S-adenosyl-L-methionine binding"/>
    <property type="evidence" value="ECO:0007669"/>
    <property type="project" value="TreeGrafter"/>
</dbReference>
<evidence type="ECO:0000256" key="5">
    <source>
        <dbReference type="ARBA" id="ARBA00022691"/>
    </source>
</evidence>
<organism evidence="9 10">
    <name type="scientific">Bradyrhizobium stylosanthis</name>
    <dbReference type="NCBI Taxonomy" id="1803665"/>
    <lineage>
        <taxon>Bacteria</taxon>
        <taxon>Pseudomonadati</taxon>
        <taxon>Pseudomonadota</taxon>
        <taxon>Alphaproteobacteria</taxon>
        <taxon>Hyphomicrobiales</taxon>
        <taxon>Nitrobacteraceae</taxon>
        <taxon>Bradyrhizobium</taxon>
    </lineage>
</organism>
<dbReference type="NCBIfam" id="TIGR00571">
    <property type="entry name" value="dam"/>
    <property type="match status" value="1"/>
</dbReference>
<dbReference type="PROSITE" id="PS00092">
    <property type="entry name" value="N6_MTASE"/>
    <property type="match status" value="1"/>
</dbReference>
<dbReference type="PRINTS" id="PR00505">
    <property type="entry name" value="D12N6MTFRASE"/>
</dbReference>
<dbReference type="RefSeq" id="WP_145669243.1">
    <property type="nucleotide sequence ID" value="NZ_VITK01000011.1"/>
</dbReference>
<dbReference type="InterPro" id="IPR023095">
    <property type="entry name" value="Ade_MeTrfase_dom_2"/>
</dbReference>
<comment type="catalytic activity">
    <reaction evidence="6 8">
        <text>a 2'-deoxyadenosine in DNA + S-adenosyl-L-methionine = an N(6)-methyl-2'-deoxyadenosine in DNA + S-adenosyl-L-homocysteine + H(+)</text>
        <dbReference type="Rhea" id="RHEA:15197"/>
        <dbReference type="Rhea" id="RHEA-COMP:12418"/>
        <dbReference type="Rhea" id="RHEA-COMP:12419"/>
        <dbReference type="ChEBI" id="CHEBI:15378"/>
        <dbReference type="ChEBI" id="CHEBI:57856"/>
        <dbReference type="ChEBI" id="CHEBI:59789"/>
        <dbReference type="ChEBI" id="CHEBI:90615"/>
        <dbReference type="ChEBI" id="CHEBI:90616"/>
        <dbReference type="EC" id="2.1.1.72"/>
    </reaction>
</comment>
<dbReference type="Pfam" id="PF02086">
    <property type="entry name" value="MethyltransfD12"/>
    <property type="match status" value="1"/>
</dbReference>
<dbReference type="EC" id="2.1.1.72" evidence="2 8"/>
<evidence type="ECO:0000256" key="4">
    <source>
        <dbReference type="ARBA" id="ARBA00022679"/>
    </source>
</evidence>
<dbReference type="Gene3D" id="1.10.1020.10">
    <property type="entry name" value="Adenine-specific Methyltransferase, Domain 2"/>
    <property type="match status" value="1"/>
</dbReference>
<dbReference type="GO" id="GO:0043565">
    <property type="term" value="F:sequence-specific DNA binding"/>
    <property type="evidence" value="ECO:0007669"/>
    <property type="project" value="TreeGrafter"/>
</dbReference>
<dbReference type="AlphaFoldDB" id="A0A560D544"/>
<evidence type="ECO:0000256" key="6">
    <source>
        <dbReference type="ARBA" id="ARBA00047942"/>
    </source>
</evidence>
<protein>
    <recommendedName>
        <fullName evidence="2 8">Site-specific DNA-methyltransferase (adenine-specific)</fullName>
        <ecNumber evidence="2 8">2.1.1.72</ecNumber>
    </recommendedName>
</protein>
<reference evidence="9 10" key="1">
    <citation type="submission" date="2019-06" db="EMBL/GenBank/DDBJ databases">
        <title>Genomic Encyclopedia of Type Strains, Phase IV (KMG-V): Genome sequencing to study the core and pangenomes of soil and plant-associated prokaryotes.</title>
        <authorList>
            <person name="Whitman W."/>
        </authorList>
    </citation>
    <scope>NUCLEOTIDE SEQUENCE [LARGE SCALE GENOMIC DNA]</scope>
    <source>
        <strain evidence="9 10">BR 510</strain>
    </source>
</reference>
<evidence type="ECO:0000256" key="2">
    <source>
        <dbReference type="ARBA" id="ARBA00011900"/>
    </source>
</evidence>
<evidence type="ECO:0000256" key="7">
    <source>
        <dbReference type="PIRSR" id="PIRSR000398-1"/>
    </source>
</evidence>
<evidence type="ECO:0000313" key="10">
    <source>
        <dbReference type="Proteomes" id="UP000319949"/>
    </source>
</evidence>
<feature type="binding site" evidence="7">
    <location>
        <position position="53"/>
    </location>
    <ligand>
        <name>S-adenosyl-L-methionine</name>
        <dbReference type="ChEBI" id="CHEBI:59789"/>
    </ligand>
</feature>
<evidence type="ECO:0000256" key="3">
    <source>
        <dbReference type="ARBA" id="ARBA00022603"/>
    </source>
</evidence>
<dbReference type="PIRSF" id="PIRSF000398">
    <property type="entry name" value="M_m6A_EcoRV"/>
    <property type="match status" value="1"/>
</dbReference>
<keyword evidence="3 8" id="KW-0489">Methyltransferase</keyword>
<dbReference type="InterPro" id="IPR012263">
    <property type="entry name" value="M_m6A_EcoRV"/>
</dbReference>
<keyword evidence="5 8" id="KW-0949">S-adenosyl-L-methionine</keyword>
<feature type="binding site" evidence="7">
    <location>
        <position position="177"/>
    </location>
    <ligand>
        <name>S-adenosyl-L-methionine</name>
        <dbReference type="ChEBI" id="CHEBI:59789"/>
    </ligand>
</feature>
<name>A0A560D544_9BRAD</name>
<dbReference type="GO" id="GO:0009307">
    <property type="term" value="P:DNA restriction-modification system"/>
    <property type="evidence" value="ECO:0007669"/>
    <property type="project" value="InterPro"/>
</dbReference>
<dbReference type="GO" id="GO:0032259">
    <property type="term" value="P:methylation"/>
    <property type="evidence" value="ECO:0007669"/>
    <property type="project" value="UniProtKB-KW"/>
</dbReference>
<keyword evidence="10" id="KW-1185">Reference proteome</keyword>
<dbReference type="GO" id="GO:0009007">
    <property type="term" value="F:site-specific DNA-methyltransferase (adenine-specific) activity"/>
    <property type="evidence" value="ECO:0007669"/>
    <property type="project" value="UniProtKB-UniRule"/>
</dbReference>
<proteinExistence type="inferred from homology"/>
<evidence type="ECO:0000256" key="1">
    <source>
        <dbReference type="ARBA" id="ARBA00006594"/>
    </source>
</evidence>
<accession>A0A560D544</accession>
<sequence length="268" mass="31083">MKSPIRWAGSKRALLPILKRYWVDDRSGKYIEPFCGSACLYFDLEPSRAILGDINSELITAYKVLRKSPSKVVELLSAYPINRDYYYELRALKAETLSEIEQTARFLFLNRLCFNGIYRTNLSGQFNVPFGKPKREVQFDFDALAKASTLLKRASLQNSDFALVLDQAQKGDFVYLDPPYAVAKRRVFSQYYPESFAEQDLQRLRACLKKLDRRGVHFVVSYADSREGRELVAGWKCRRVRTRRNVAGFADNRRNAYELMATNQELHE</sequence>